<feature type="compositionally biased region" description="Low complexity" evidence="1">
    <location>
        <begin position="43"/>
        <end position="54"/>
    </location>
</feature>
<accession>A0A915JT53</accession>
<dbReference type="AlphaFoldDB" id="A0A915JT53"/>
<protein>
    <submittedName>
        <fullName evidence="3">Uncharacterized protein</fullName>
    </submittedName>
</protein>
<sequence>MPAAPSDIMATATQITDFLKLTLDEISNLALAPMGKSTPIQPATMDAEMTTATDQLSTDIPEESTLDQSTSMDVIPIEPTTMLLPTVPTVEPRIYWATPAILPVPPIIATVAAASCKSTI</sequence>
<proteinExistence type="predicted"/>
<organism evidence="2 3">
    <name type="scientific">Romanomermis culicivorax</name>
    <name type="common">Nematode worm</name>
    <dbReference type="NCBI Taxonomy" id="13658"/>
    <lineage>
        <taxon>Eukaryota</taxon>
        <taxon>Metazoa</taxon>
        <taxon>Ecdysozoa</taxon>
        <taxon>Nematoda</taxon>
        <taxon>Enoplea</taxon>
        <taxon>Dorylaimia</taxon>
        <taxon>Mermithida</taxon>
        <taxon>Mermithoidea</taxon>
        <taxon>Mermithidae</taxon>
        <taxon>Romanomermis</taxon>
    </lineage>
</organism>
<evidence type="ECO:0000313" key="2">
    <source>
        <dbReference type="Proteomes" id="UP000887565"/>
    </source>
</evidence>
<keyword evidence="2" id="KW-1185">Reference proteome</keyword>
<dbReference type="Proteomes" id="UP000887565">
    <property type="component" value="Unplaced"/>
</dbReference>
<reference evidence="3" key="1">
    <citation type="submission" date="2022-11" db="UniProtKB">
        <authorList>
            <consortium name="WormBaseParasite"/>
        </authorList>
    </citation>
    <scope>IDENTIFICATION</scope>
</reference>
<name>A0A915JT53_ROMCU</name>
<feature type="region of interest" description="Disordered" evidence="1">
    <location>
        <begin position="34"/>
        <end position="72"/>
    </location>
</feature>
<evidence type="ECO:0000313" key="3">
    <source>
        <dbReference type="WBParaSite" id="nRc.2.0.1.t29510-RA"/>
    </source>
</evidence>
<dbReference type="WBParaSite" id="nRc.2.0.1.t29510-RA">
    <property type="protein sequence ID" value="nRc.2.0.1.t29510-RA"/>
    <property type="gene ID" value="nRc.2.0.1.g29510"/>
</dbReference>
<evidence type="ECO:0000256" key="1">
    <source>
        <dbReference type="SAM" id="MobiDB-lite"/>
    </source>
</evidence>